<comment type="caution">
    <text evidence="6">The sequence shown here is derived from an EMBL/GenBank/DDBJ whole genome shotgun (WGS) entry which is preliminary data.</text>
</comment>
<keyword evidence="2" id="KW-0813">Transport</keyword>
<gene>
    <name evidence="6" type="ORF">EV667_1205</name>
</gene>
<dbReference type="GO" id="GO:0042597">
    <property type="term" value="C:periplasmic space"/>
    <property type="evidence" value="ECO:0007669"/>
    <property type="project" value="UniProtKB-SubCell"/>
</dbReference>
<dbReference type="GO" id="GO:0015846">
    <property type="term" value="P:polyamine transport"/>
    <property type="evidence" value="ECO:0007669"/>
    <property type="project" value="InterPro"/>
</dbReference>
<keyword evidence="7" id="KW-1185">Reference proteome</keyword>
<proteinExistence type="predicted"/>
<dbReference type="Proteomes" id="UP000295030">
    <property type="component" value="Unassembled WGS sequence"/>
</dbReference>
<evidence type="ECO:0000256" key="4">
    <source>
        <dbReference type="ARBA" id="ARBA00022764"/>
    </source>
</evidence>
<evidence type="ECO:0000256" key="1">
    <source>
        <dbReference type="ARBA" id="ARBA00004418"/>
    </source>
</evidence>
<sequence>MPHISRPTIARYLHLPALAASVSLALSPVFAAEMTSVGKGEGKVDIVAWAGYIERGDTDKAYDWVTAFETKTGCKVNVKTAGTSDEMVALMNEGGFDLVTASGDASLRLIAGKKVAPVNTKLIPSWGTVDPRLQDAPWHTVNGVHYGTPYQWGSNVLMYNTEAFKGAAPKSWNVVFEEQTLPDGKSNKGRIQAFDGPIYIADAALYLMTHKPELGIKDPYELTEAQYKAALDLLRQQRKIVQRYWHDAMIQIDDFTNEGVVASSSWPFQVNLLKSQKKPIASTIPSEGATGWADTTMMHADAAHPNCAYMWMEHSLSPKVQGDLAAWFGSVPAVPAACKGNELLGAEGCTTNGMEEFERIHFWRTPVAKCATQAEGCIPYYRWVSDYIAVLGGR</sequence>
<keyword evidence="4" id="KW-0574">Periplasm</keyword>
<evidence type="ECO:0000256" key="2">
    <source>
        <dbReference type="ARBA" id="ARBA00022448"/>
    </source>
</evidence>
<dbReference type="PRINTS" id="PR00909">
    <property type="entry name" value="SPERMDNBNDNG"/>
</dbReference>
<reference evidence="6 7" key="1">
    <citation type="submission" date="2019-03" db="EMBL/GenBank/DDBJ databases">
        <title>Genomic Encyclopedia of Type Strains, Phase IV (KMG-IV): sequencing the most valuable type-strain genomes for metagenomic binning, comparative biology and taxonomic classification.</title>
        <authorList>
            <person name="Goeker M."/>
        </authorList>
    </citation>
    <scope>NUCLEOTIDE SEQUENCE [LARGE SCALE GENOMIC DNA]</scope>
    <source>
        <strain evidence="6 7">DSM 101</strain>
    </source>
</reference>
<dbReference type="InterPro" id="IPR001188">
    <property type="entry name" value="Sperm_putr-bd"/>
</dbReference>
<comment type="subcellular location">
    <subcellularLocation>
        <location evidence="1">Periplasm</location>
    </subcellularLocation>
</comment>
<protein>
    <submittedName>
        <fullName evidence="6">Putative spermidine/putrescine transport system substrate-binding protein</fullName>
    </submittedName>
</protein>
<dbReference type="PANTHER" id="PTHR30222">
    <property type="entry name" value="SPERMIDINE/PUTRESCINE-BINDING PERIPLASMIC PROTEIN"/>
    <property type="match status" value="1"/>
</dbReference>
<keyword evidence="3 5" id="KW-0732">Signal</keyword>
<dbReference type="OrthoDB" id="9813777at2"/>
<evidence type="ECO:0000256" key="3">
    <source>
        <dbReference type="ARBA" id="ARBA00022729"/>
    </source>
</evidence>
<dbReference type="EMBL" id="SMFY01000001">
    <property type="protein sequence ID" value="TCK31100.1"/>
    <property type="molecule type" value="Genomic_DNA"/>
</dbReference>
<name>A0A4R1IBM4_ANCAQ</name>
<evidence type="ECO:0000313" key="7">
    <source>
        <dbReference type="Proteomes" id="UP000295030"/>
    </source>
</evidence>
<feature type="chain" id="PRO_5020618252" evidence="5">
    <location>
        <begin position="32"/>
        <end position="394"/>
    </location>
</feature>
<dbReference type="GO" id="GO:0019808">
    <property type="term" value="F:polyamine binding"/>
    <property type="evidence" value="ECO:0007669"/>
    <property type="project" value="InterPro"/>
</dbReference>
<accession>A0A4R1IBM4</accession>
<organism evidence="6 7">
    <name type="scientific">Ancylobacter aquaticus</name>
    <dbReference type="NCBI Taxonomy" id="100"/>
    <lineage>
        <taxon>Bacteria</taxon>
        <taxon>Pseudomonadati</taxon>
        <taxon>Pseudomonadota</taxon>
        <taxon>Alphaproteobacteria</taxon>
        <taxon>Hyphomicrobiales</taxon>
        <taxon>Xanthobacteraceae</taxon>
        <taxon>Ancylobacter</taxon>
    </lineage>
</organism>
<dbReference type="Pfam" id="PF13416">
    <property type="entry name" value="SBP_bac_8"/>
    <property type="match status" value="1"/>
</dbReference>
<dbReference type="InterPro" id="IPR006059">
    <property type="entry name" value="SBP"/>
</dbReference>
<evidence type="ECO:0000313" key="6">
    <source>
        <dbReference type="EMBL" id="TCK31100.1"/>
    </source>
</evidence>
<dbReference type="PANTHER" id="PTHR30222:SF18">
    <property type="entry name" value="BIFUNCTIONAL POLYHYDROXYBUTYRATE SYNTHASE _ ABC TRANSPORTER PERIPLASMIC BINDING PROTEIN-RELATED"/>
    <property type="match status" value="1"/>
</dbReference>
<dbReference type="AlphaFoldDB" id="A0A4R1IBM4"/>
<feature type="signal peptide" evidence="5">
    <location>
        <begin position="1"/>
        <end position="31"/>
    </location>
</feature>
<dbReference type="Gene3D" id="3.40.190.10">
    <property type="entry name" value="Periplasmic binding protein-like II"/>
    <property type="match status" value="2"/>
</dbReference>
<dbReference type="RefSeq" id="WP_131834346.1">
    <property type="nucleotide sequence ID" value="NZ_SMFY01000001.1"/>
</dbReference>
<dbReference type="CDD" id="cd13588">
    <property type="entry name" value="PBP2_polyamine_1"/>
    <property type="match status" value="1"/>
</dbReference>
<dbReference type="SUPFAM" id="SSF53850">
    <property type="entry name" value="Periplasmic binding protein-like II"/>
    <property type="match status" value="1"/>
</dbReference>
<evidence type="ECO:0000256" key="5">
    <source>
        <dbReference type="SAM" id="SignalP"/>
    </source>
</evidence>